<evidence type="ECO:0000259" key="1">
    <source>
        <dbReference type="Pfam" id="PF01261"/>
    </source>
</evidence>
<accession>A0A645EBI6</accession>
<proteinExistence type="predicted"/>
<dbReference type="EMBL" id="VSSQ01044331">
    <property type="protein sequence ID" value="MPM98143.1"/>
    <property type="molecule type" value="Genomic_DNA"/>
</dbReference>
<comment type="caution">
    <text evidence="2">The sequence shown here is derived from an EMBL/GenBank/DDBJ whole genome shotgun (WGS) entry which is preliminary data.</text>
</comment>
<keyword evidence="2" id="KW-0540">Nuclease</keyword>
<reference evidence="2" key="1">
    <citation type="submission" date="2019-08" db="EMBL/GenBank/DDBJ databases">
        <authorList>
            <person name="Kucharzyk K."/>
            <person name="Murdoch R.W."/>
            <person name="Higgins S."/>
            <person name="Loffler F."/>
        </authorList>
    </citation>
    <scope>NUCLEOTIDE SEQUENCE</scope>
</reference>
<dbReference type="PANTHER" id="PTHR12110:SF21">
    <property type="entry name" value="XYLOSE ISOMERASE-LIKE TIM BARREL DOMAIN-CONTAINING PROTEIN"/>
    <property type="match status" value="1"/>
</dbReference>
<dbReference type="InterPro" id="IPR013022">
    <property type="entry name" value="Xyl_isomerase-like_TIM-brl"/>
</dbReference>
<dbReference type="Pfam" id="PF01261">
    <property type="entry name" value="AP_endonuc_2"/>
    <property type="match status" value="1"/>
</dbReference>
<dbReference type="AlphaFoldDB" id="A0A645EBI6"/>
<dbReference type="SUPFAM" id="SSF51658">
    <property type="entry name" value="Xylose isomerase-like"/>
    <property type="match status" value="1"/>
</dbReference>
<dbReference type="Gene3D" id="3.20.20.150">
    <property type="entry name" value="Divalent-metal-dependent TIM barrel enzymes"/>
    <property type="match status" value="1"/>
</dbReference>
<dbReference type="GO" id="GO:0008833">
    <property type="term" value="F:deoxyribonuclease IV (phage-T4-induced) activity"/>
    <property type="evidence" value="ECO:0007669"/>
    <property type="project" value="UniProtKB-EC"/>
</dbReference>
<keyword evidence="2" id="KW-0378">Hydrolase</keyword>
<organism evidence="2">
    <name type="scientific">bioreactor metagenome</name>
    <dbReference type="NCBI Taxonomy" id="1076179"/>
    <lineage>
        <taxon>unclassified sequences</taxon>
        <taxon>metagenomes</taxon>
        <taxon>ecological metagenomes</taxon>
    </lineage>
</organism>
<protein>
    <submittedName>
        <fullName evidence="2">Endonuclease 4</fullName>
        <ecNumber evidence="2">3.1.21.2</ecNumber>
    </submittedName>
</protein>
<evidence type="ECO:0000313" key="2">
    <source>
        <dbReference type="EMBL" id="MPM98143.1"/>
    </source>
</evidence>
<keyword evidence="2" id="KW-0255">Endonuclease</keyword>
<dbReference type="EC" id="3.1.21.2" evidence="2"/>
<dbReference type="InterPro" id="IPR050312">
    <property type="entry name" value="IolE/XylAMocC-like"/>
</dbReference>
<dbReference type="InterPro" id="IPR036237">
    <property type="entry name" value="Xyl_isomerase-like_sf"/>
</dbReference>
<gene>
    <name evidence="2" type="primary">nfo_36</name>
    <name evidence="2" type="ORF">SDC9_145326</name>
</gene>
<name>A0A645EBI6_9ZZZZ</name>
<feature type="domain" description="Xylose isomerase-like TIM barrel" evidence="1">
    <location>
        <begin position="12"/>
        <end position="170"/>
    </location>
</feature>
<sequence length="171" mass="19087">MKHYLTLASNYVNLAVVHPGYLSPYGGQVPEKAYMTNIASIQELCDFAADLGVLIAVENMPDLPKIFGKYPDEVEEMLDAVGSHNVGFTFDVGHANTVGLIDEFLDQLGNRISHMHIHDNMGKKDEHLPLGEGTIDWKHVMEKLPNYKGIFVTEMASVEEGIKSLEFLRKL</sequence>
<dbReference type="PANTHER" id="PTHR12110">
    <property type="entry name" value="HYDROXYPYRUVATE ISOMERASE"/>
    <property type="match status" value="1"/>
</dbReference>